<dbReference type="Gene3D" id="1.10.530.10">
    <property type="match status" value="1"/>
</dbReference>
<dbReference type="EMBL" id="QFPW01000001">
    <property type="protein sequence ID" value="PZQ52453.1"/>
    <property type="molecule type" value="Genomic_DNA"/>
</dbReference>
<accession>A0A2W5QCG9</accession>
<dbReference type="PROSITE" id="PS51257">
    <property type="entry name" value="PROKAR_LIPOPROTEIN"/>
    <property type="match status" value="1"/>
</dbReference>
<dbReference type="Pfam" id="PF19489">
    <property type="entry name" value="SLT_4"/>
    <property type="match status" value="1"/>
</dbReference>
<protein>
    <submittedName>
        <fullName evidence="3">Lytic transglycosylase</fullName>
    </submittedName>
</protein>
<feature type="domain" description="Transglycosylase SLT" evidence="2">
    <location>
        <begin position="6"/>
        <end position="190"/>
    </location>
</feature>
<evidence type="ECO:0000256" key="1">
    <source>
        <dbReference type="SAM" id="SignalP"/>
    </source>
</evidence>
<evidence type="ECO:0000259" key="2">
    <source>
        <dbReference type="Pfam" id="PF19489"/>
    </source>
</evidence>
<dbReference type="AlphaFoldDB" id="A0A2W5QCG9"/>
<dbReference type="SUPFAM" id="SSF53955">
    <property type="entry name" value="Lysozyme-like"/>
    <property type="match status" value="1"/>
</dbReference>
<organism evidence="3 4">
    <name type="scientific">Rhodovulum sulfidophilum</name>
    <name type="common">Rhodobacter sulfidophilus</name>
    <dbReference type="NCBI Taxonomy" id="35806"/>
    <lineage>
        <taxon>Bacteria</taxon>
        <taxon>Pseudomonadati</taxon>
        <taxon>Pseudomonadota</taxon>
        <taxon>Alphaproteobacteria</taxon>
        <taxon>Rhodobacterales</taxon>
        <taxon>Paracoccaceae</taxon>
        <taxon>Rhodovulum</taxon>
    </lineage>
</organism>
<evidence type="ECO:0000313" key="4">
    <source>
        <dbReference type="Proteomes" id="UP000249185"/>
    </source>
</evidence>
<proteinExistence type="predicted"/>
<sequence>MRRFAFIAAILVLSSCSGGDAPPSSVADACRMQQERPHWFVAMNKTEARWGVPVGVQLATISRESSFQYDARPMKKVGSGIFSREVPRSSAYGYSQALDGTWEWYVRETGQRGADREDFADSSDFIGWYMNLNSRVNGVPLNDAYNQYLAYHEGKTGYAKGTWRRKSWLPAVARDVQSWATVYERQLRGCPMR</sequence>
<dbReference type="InterPro" id="IPR045795">
    <property type="entry name" value="SLT_4"/>
</dbReference>
<comment type="caution">
    <text evidence="3">The sequence shown here is derived from an EMBL/GenBank/DDBJ whole genome shotgun (WGS) entry which is preliminary data.</text>
</comment>
<evidence type="ECO:0000313" key="3">
    <source>
        <dbReference type="EMBL" id="PZQ52453.1"/>
    </source>
</evidence>
<feature type="signal peptide" evidence="1">
    <location>
        <begin position="1"/>
        <end position="21"/>
    </location>
</feature>
<reference evidence="3 4" key="1">
    <citation type="submission" date="2017-08" db="EMBL/GenBank/DDBJ databases">
        <title>Infants hospitalized years apart are colonized by the same room-sourced microbial strains.</title>
        <authorList>
            <person name="Brooks B."/>
            <person name="Olm M.R."/>
            <person name="Firek B.A."/>
            <person name="Baker R."/>
            <person name="Thomas B.C."/>
            <person name="Morowitz M.J."/>
            <person name="Banfield J.F."/>
        </authorList>
    </citation>
    <scope>NUCLEOTIDE SEQUENCE [LARGE SCALE GENOMIC DNA]</scope>
    <source>
        <strain evidence="3">S2_005_002_R2_34</strain>
    </source>
</reference>
<name>A0A2W5QCG9_RHOSU</name>
<feature type="chain" id="PRO_5015884171" evidence="1">
    <location>
        <begin position="22"/>
        <end position="193"/>
    </location>
</feature>
<gene>
    <name evidence="3" type="ORF">DI556_02025</name>
</gene>
<dbReference type="InterPro" id="IPR023346">
    <property type="entry name" value="Lysozyme-like_dom_sf"/>
</dbReference>
<dbReference type="Proteomes" id="UP000249185">
    <property type="component" value="Unassembled WGS sequence"/>
</dbReference>
<keyword evidence="1" id="KW-0732">Signal</keyword>